<dbReference type="RefSeq" id="XP_005781808.1">
    <property type="nucleotide sequence ID" value="XM_005781751.1"/>
</dbReference>
<dbReference type="GO" id="GO:0006508">
    <property type="term" value="P:proteolysis"/>
    <property type="evidence" value="ECO:0007669"/>
    <property type="project" value="InterPro"/>
</dbReference>
<evidence type="ECO:0000256" key="3">
    <source>
        <dbReference type="SAM" id="SignalP"/>
    </source>
</evidence>
<reference evidence="6" key="1">
    <citation type="journal article" date="2013" name="Nature">
        <title>Pan genome of the phytoplankton Emiliania underpins its global distribution.</title>
        <authorList>
            <person name="Read B.A."/>
            <person name="Kegel J."/>
            <person name="Klute M.J."/>
            <person name="Kuo A."/>
            <person name="Lefebvre S.C."/>
            <person name="Maumus F."/>
            <person name="Mayer C."/>
            <person name="Miller J."/>
            <person name="Monier A."/>
            <person name="Salamov A."/>
            <person name="Young J."/>
            <person name="Aguilar M."/>
            <person name="Claverie J.M."/>
            <person name="Frickenhaus S."/>
            <person name="Gonzalez K."/>
            <person name="Herman E.K."/>
            <person name="Lin Y.C."/>
            <person name="Napier J."/>
            <person name="Ogata H."/>
            <person name="Sarno A.F."/>
            <person name="Shmutz J."/>
            <person name="Schroeder D."/>
            <person name="de Vargas C."/>
            <person name="Verret F."/>
            <person name="von Dassow P."/>
            <person name="Valentin K."/>
            <person name="Van de Peer Y."/>
            <person name="Wheeler G."/>
            <person name="Dacks J.B."/>
            <person name="Delwiche C.F."/>
            <person name="Dyhrman S.T."/>
            <person name="Glockner G."/>
            <person name="John U."/>
            <person name="Richards T."/>
            <person name="Worden A.Z."/>
            <person name="Zhang X."/>
            <person name="Grigoriev I.V."/>
            <person name="Allen A.E."/>
            <person name="Bidle K."/>
            <person name="Borodovsky M."/>
            <person name="Bowler C."/>
            <person name="Brownlee C."/>
            <person name="Cock J.M."/>
            <person name="Elias M."/>
            <person name="Gladyshev V.N."/>
            <person name="Groth M."/>
            <person name="Guda C."/>
            <person name="Hadaegh A."/>
            <person name="Iglesias-Rodriguez M.D."/>
            <person name="Jenkins J."/>
            <person name="Jones B.M."/>
            <person name="Lawson T."/>
            <person name="Leese F."/>
            <person name="Lindquist E."/>
            <person name="Lobanov A."/>
            <person name="Lomsadze A."/>
            <person name="Malik S.B."/>
            <person name="Marsh M.E."/>
            <person name="Mackinder L."/>
            <person name="Mock T."/>
            <person name="Mueller-Roeber B."/>
            <person name="Pagarete A."/>
            <person name="Parker M."/>
            <person name="Probert I."/>
            <person name="Quesneville H."/>
            <person name="Raines C."/>
            <person name="Rensing S.A."/>
            <person name="Riano-Pachon D.M."/>
            <person name="Richier S."/>
            <person name="Rokitta S."/>
            <person name="Shiraiwa Y."/>
            <person name="Soanes D.M."/>
            <person name="van der Giezen M."/>
            <person name="Wahlund T.M."/>
            <person name="Williams B."/>
            <person name="Wilson W."/>
            <person name="Wolfe G."/>
            <person name="Wurch L.L."/>
        </authorList>
    </citation>
    <scope>NUCLEOTIDE SEQUENCE</scope>
</reference>
<feature type="chain" id="PRO_5044053613" description="Peptidase S1 domain-containing protein" evidence="3">
    <location>
        <begin position="33"/>
        <end position="347"/>
    </location>
</feature>
<keyword evidence="2" id="KW-1015">Disulfide bond</keyword>
<dbReference type="PaxDb" id="2903-EOD06861"/>
<dbReference type="HOGENOM" id="CLU_800319_0_0_1"/>
<evidence type="ECO:0000313" key="5">
    <source>
        <dbReference type="EnsemblProtists" id="EOD29379"/>
    </source>
</evidence>
<dbReference type="InterPro" id="IPR043504">
    <property type="entry name" value="Peptidase_S1_PA_chymotrypsin"/>
</dbReference>
<dbReference type="InterPro" id="IPR001254">
    <property type="entry name" value="Trypsin_dom"/>
</dbReference>
<keyword evidence="6" id="KW-1185">Reference proteome</keyword>
<dbReference type="PANTHER" id="PTHR24276">
    <property type="entry name" value="POLYSERASE-RELATED"/>
    <property type="match status" value="1"/>
</dbReference>
<protein>
    <recommendedName>
        <fullName evidence="4">Peptidase S1 domain-containing protein</fullName>
    </recommendedName>
</protein>
<dbReference type="InterPro" id="IPR009003">
    <property type="entry name" value="Peptidase_S1_PA"/>
</dbReference>
<dbReference type="PROSITE" id="PS00134">
    <property type="entry name" value="TRYPSIN_HIS"/>
    <property type="match status" value="1"/>
</dbReference>
<dbReference type="Gene3D" id="2.40.10.10">
    <property type="entry name" value="Trypsin-like serine proteases"/>
    <property type="match status" value="2"/>
</dbReference>
<dbReference type="RefSeq" id="XP_005759290.1">
    <property type="nucleotide sequence ID" value="XM_005759233.1"/>
</dbReference>
<dbReference type="KEGG" id="ehx:EMIHUDRAFT_121164"/>
<dbReference type="InterPro" id="IPR001314">
    <property type="entry name" value="Peptidase_S1A"/>
</dbReference>
<evidence type="ECO:0000313" key="6">
    <source>
        <dbReference type="Proteomes" id="UP000013827"/>
    </source>
</evidence>
<dbReference type="Proteomes" id="UP000013827">
    <property type="component" value="Unassembled WGS sequence"/>
</dbReference>
<reference evidence="5" key="2">
    <citation type="submission" date="2024-10" db="UniProtKB">
        <authorList>
            <consortium name="EnsemblProtists"/>
        </authorList>
    </citation>
    <scope>IDENTIFICATION</scope>
</reference>
<dbReference type="EnsemblProtists" id="EOD06861">
    <property type="protein sequence ID" value="EOD06861"/>
    <property type="gene ID" value="EMIHUDRAFT_121164"/>
</dbReference>
<dbReference type="SMART" id="SM00020">
    <property type="entry name" value="Tryp_SPc"/>
    <property type="match status" value="1"/>
</dbReference>
<evidence type="ECO:0000256" key="1">
    <source>
        <dbReference type="ARBA" id="ARBA00007664"/>
    </source>
</evidence>
<evidence type="ECO:0000259" key="4">
    <source>
        <dbReference type="PROSITE" id="PS50240"/>
    </source>
</evidence>
<dbReference type="InterPro" id="IPR018114">
    <property type="entry name" value="TRYPSIN_HIS"/>
</dbReference>
<dbReference type="GO" id="GO:0004252">
    <property type="term" value="F:serine-type endopeptidase activity"/>
    <property type="evidence" value="ECO:0007669"/>
    <property type="project" value="InterPro"/>
</dbReference>
<evidence type="ECO:0000256" key="2">
    <source>
        <dbReference type="ARBA" id="ARBA00023157"/>
    </source>
</evidence>
<dbReference type="InterPro" id="IPR050430">
    <property type="entry name" value="Peptidase_S1"/>
</dbReference>
<comment type="similarity">
    <text evidence="1">Belongs to the peptidase S1 family.</text>
</comment>
<dbReference type="SUPFAM" id="SSF50494">
    <property type="entry name" value="Trypsin-like serine proteases"/>
    <property type="match status" value="1"/>
</dbReference>
<dbReference type="KEGG" id="ehx:EMIHUDRAFT_204030"/>
<feature type="domain" description="Peptidase S1" evidence="4">
    <location>
        <begin position="40"/>
        <end position="332"/>
    </location>
</feature>
<sequence>MISAAPSAAGTARLVAALATAAVLLAAASLLAQRQRAGAILNGRIADESLYQSYVSVREVVEEASEGSTLAAMGSAGTEQNCCGGALVAPNWILTAAHCHSCWEGRFPFKRAINGGVEAIPVDPAAEPVKVKVALDKDGHYGGTLTVVEAYEPEWIGPERMDAALLKLDGDATAYGAEVVTFFPGPIEAGMETVTVGTSHDLPANTPGIPGTPLKYYASTVVAARSLISWHTHCEGFNRGDYSPVHDFCVGPPVKTELGGTLPGDDLVEGARTGYGDSGGPLYIGGKYAGIVKGGVKASPITGVNDVDNAETAYIRYTDVTFLAPWIDRTITASELAAVFCKVPFLC</sequence>
<organism evidence="5 6">
    <name type="scientific">Emiliania huxleyi (strain CCMP1516)</name>
    <dbReference type="NCBI Taxonomy" id="280463"/>
    <lineage>
        <taxon>Eukaryota</taxon>
        <taxon>Haptista</taxon>
        <taxon>Haptophyta</taxon>
        <taxon>Prymnesiophyceae</taxon>
        <taxon>Isochrysidales</taxon>
        <taxon>Noelaerhabdaceae</taxon>
        <taxon>Emiliania</taxon>
    </lineage>
</organism>
<accession>A0A0D3K0U4</accession>
<keyword evidence="3" id="KW-0732">Signal</keyword>
<name>A0A0D3K0U4_EMIH1</name>
<dbReference type="GeneID" id="17253011"/>
<dbReference type="PANTHER" id="PTHR24276:SF98">
    <property type="entry name" value="FI18310P1-RELATED"/>
    <property type="match status" value="1"/>
</dbReference>
<dbReference type="GeneID" id="19046728"/>
<dbReference type="EnsemblProtists" id="EOD29379">
    <property type="protein sequence ID" value="EOD29379"/>
    <property type="gene ID" value="EMIHUDRAFT_204030"/>
</dbReference>
<proteinExistence type="inferred from homology"/>
<dbReference type="PRINTS" id="PR00722">
    <property type="entry name" value="CHYMOTRYPSIN"/>
</dbReference>
<dbReference type="PROSITE" id="PS50240">
    <property type="entry name" value="TRYPSIN_DOM"/>
    <property type="match status" value="1"/>
</dbReference>
<dbReference type="AlphaFoldDB" id="A0A0D3K0U4"/>
<dbReference type="Pfam" id="PF00089">
    <property type="entry name" value="Trypsin"/>
    <property type="match status" value="1"/>
</dbReference>
<feature type="signal peptide" evidence="3">
    <location>
        <begin position="1"/>
        <end position="32"/>
    </location>
</feature>